<keyword evidence="3 6" id="KW-0808">Transferase</keyword>
<accession>A0A7Z2GML7</accession>
<dbReference type="InterPro" id="IPR001173">
    <property type="entry name" value="Glyco_trans_2-like"/>
</dbReference>
<dbReference type="Proteomes" id="UP000433577">
    <property type="component" value="Chromosome 2"/>
</dbReference>
<evidence type="ECO:0000259" key="5">
    <source>
        <dbReference type="Pfam" id="PF13632"/>
    </source>
</evidence>
<feature type="transmembrane region" description="Helical" evidence="4">
    <location>
        <begin position="368"/>
        <end position="389"/>
    </location>
</feature>
<keyword evidence="7" id="KW-1185">Reference proteome</keyword>
<dbReference type="KEGG" id="pacs:FAZ98_21760"/>
<name>A0A7Z2GML7_9BURK</name>
<dbReference type="RefSeq" id="WP_158953690.1">
    <property type="nucleotide sequence ID" value="NZ_CP046914.1"/>
</dbReference>
<dbReference type="SUPFAM" id="SSF53448">
    <property type="entry name" value="Nucleotide-diphospho-sugar transferases"/>
    <property type="match status" value="1"/>
</dbReference>
<feature type="transmembrane region" description="Helical" evidence="4">
    <location>
        <begin position="51"/>
        <end position="71"/>
    </location>
</feature>
<keyword evidence="2" id="KW-0328">Glycosyltransferase</keyword>
<organism evidence="6 7">
    <name type="scientific">Paraburkholderia acidisoli</name>
    <dbReference type="NCBI Taxonomy" id="2571748"/>
    <lineage>
        <taxon>Bacteria</taxon>
        <taxon>Pseudomonadati</taxon>
        <taxon>Pseudomonadota</taxon>
        <taxon>Betaproteobacteria</taxon>
        <taxon>Burkholderiales</taxon>
        <taxon>Burkholderiaceae</taxon>
        <taxon>Paraburkholderia</taxon>
    </lineage>
</organism>
<gene>
    <name evidence="6" type="ORF">FAZ98_21760</name>
</gene>
<comment type="similarity">
    <text evidence="1">Belongs to the glycosyltransferase 2 family.</text>
</comment>
<sequence length="490" mass="54115">MKNTLEEALLRTSPRLVPPRTPIASIVIHLGVMVLWFVLFARAFFLQGVVAWSTGIAYVIYDTVLLVFVAWQARVLLAPRRAAVNVAADTPLPTLGVIVAAHNEAAVLPITLDALFAQTRAPQQIVIADDGSTDGTAALLTQHYGLVDPGEGQLSAASPRYPTLRWLKLAHGGKARALNAALLAIATDTVMTVDADTLLEPDACAAMTEAFGSEPELVAAAGLLTPVCGKSLSGRFFQWFQTYEYIRNFISRFAWMRADSLLLVSGAFAGFRREAVMKVGGFDPHCLVEDYELIHRLRRYSAHENLGWDVRVLGTARAHTDAPGTLTSFLRQRRRWFAGFLQTQYWYRDMTGNRRYGKLGLMMLPVKAFDTVQPIYGLTAFALLVGFLFDGRFTIVLPVLAVIVGKIAIDLAFHLFSVHLYRRWSGDRTSSSFGMALLAAIFEPFSFQLMRHSGAALGWLHFLLGRRKWGVQQRTGLATAGNRESTAPTR</sequence>
<evidence type="ECO:0000313" key="7">
    <source>
        <dbReference type="Proteomes" id="UP000433577"/>
    </source>
</evidence>
<feature type="transmembrane region" description="Helical" evidence="4">
    <location>
        <begin position="21"/>
        <end position="45"/>
    </location>
</feature>
<evidence type="ECO:0000256" key="3">
    <source>
        <dbReference type="ARBA" id="ARBA00022679"/>
    </source>
</evidence>
<dbReference type="CDD" id="cd06423">
    <property type="entry name" value="CESA_like"/>
    <property type="match status" value="1"/>
</dbReference>
<dbReference type="Gene3D" id="3.90.550.10">
    <property type="entry name" value="Spore Coat Polysaccharide Biosynthesis Protein SpsA, Chain A"/>
    <property type="match status" value="1"/>
</dbReference>
<dbReference type="Pfam" id="PF13632">
    <property type="entry name" value="Glyco_trans_2_3"/>
    <property type="match status" value="1"/>
</dbReference>
<keyword evidence="4" id="KW-0472">Membrane</keyword>
<feature type="transmembrane region" description="Helical" evidence="4">
    <location>
        <begin position="395"/>
        <end position="421"/>
    </location>
</feature>
<dbReference type="GO" id="GO:0016757">
    <property type="term" value="F:glycosyltransferase activity"/>
    <property type="evidence" value="ECO:0007669"/>
    <property type="project" value="UniProtKB-KW"/>
</dbReference>
<feature type="domain" description="Glycosyltransferase 2-like" evidence="5">
    <location>
        <begin position="190"/>
        <end position="385"/>
    </location>
</feature>
<evidence type="ECO:0000256" key="4">
    <source>
        <dbReference type="SAM" id="Phobius"/>
    </source>
</evidence>
<evidence type="ECO:0000313" key="6">
    <source>
        <dbReference type="EMBL" id="QGZ64349.1"/>
    </source>
</evidence>
<evidence type="ECO:0000256" key="1">
    <source>
        <dbReference type="ARBA" id="ARBA00006739"/>
    </source>
</evidence>
<keyword evidence="4" id="KW-0812">Transmembrane</keyword>
<reference evidence="6 7" key="1">
    <citation type="submission" date="2019-12" db="EMBL/GenBank/DDBJ databases">
        <title>Paraburkholderia acidiphila 7Q-K02 sp. nov and Paraburkholderia acidisoli DHF22 sp. nov., two strains isolated from forest soil.</title>
        <authorList>
            <person name="Gao Z."/>
            <person name="Qiu L."/>
        </authorList>
    </citation>
    <scope>NUCLEOTIDE SEQUENCE [LARGE SCALE GENOMIC DNA]</scope>
    <source>
        <strain evidence="6 7">DHF22</strain>
    </source>
</reference>
<proteinExistence type="inferred from homology"/>
<dbReference type="EMBL" id="CP046914">
    <property type="protein sequence ID" value="QGZ64349.1"/>
    <property type="molecule type" value="Genomic_DNA"/>
</dbReference>
<dbReference type="OrthoDB" id="9806824at2"/>
<dbReference type="PANTHER" id="PTHR43630">
    <property type="entry name" value="POLY-BETA-1,6-N-ACETYL-D-GLUCOSAMINE SYNTHASE"/>
    <property type="match status" value="1"/>
</dbReference>
<protein>
    <submittedName>
        <fullName evidence="6">Glycosyltransferase</fullName>
    </submittedName>
</protein>
<evidence type="ECO:0000256" key="2">
    <source>
        <dbReference type="ARBA" id="ARBA00022676"/>
    </source>
</evidence>
<dbReference type="AlphaFoldDB" id="A0A7Z2GML7"/>
<keyword evidence="4" id="KW-1133">Transmembrane helix</keyword>
<dbReference type="PANTHER" id="PTHR43630:SF1">
    <property type="entry name" value="POLY-BETA-1,6-N-ACETYL-D-GLUCOSAMINE SYNTHASE"/>
    <property type="match status" value="1"/>
</dbReference>
<dbReference type="InterPro" id="IPR029044">
    <property type="entry name" value="Nucleotide-diphossugar_trans"/>
</dbReference>